<evidence type="ECO:0000256" key="6">
    <source>
        <dbReference type="ARBA" id="ARBA00022989"/>
    </source>
</evidence>
<dbReference type="InterPro" id="IPR006312">
    <property type="entry name" value="TatA/E"/>
</dbReference>
<evidence type="ECO:0000256" key="10">
    <source>
        <dbReference type="SAM" id="MobiDB-lite"/>
    </source>
</evidence>
<dbReference type="NCBIfam" id="TIGR01411">
    <property type="entry name" value="tatAE"/>
    <property type="match status" value="1"/>
</dbReference>
<feature type="region of interest" description="Disordered" evidence="10">
    <location>
        <begin position="43"/>
        <end position="84"/>
    </location>
</feature>
<comment type="similarity">
    <text evidence="9">Belongs to the TatA/E family.</text>
</comment>
<evidence type="ECO:0000313" key="11">
    <source>
        <dbReference type="EMBL" id="MFC0315517.1"/>
    </source>
</evidence>
<evidence type="ECO:0000313" key="12">
    <source>
        <dbReference type="Proteomes" id="UP001589783"/>
    </source>
</evidence>
<reference evidence="11 12" key="1">
    <citation type="submission" date="2024-09" db="EMBL/GenBank/DDBJ databases">
        <authorList>
            <person name="Sun Q."/>
            <person name="Mori K."/>
        </authorList>
    </citation>
    <scope>NUCLEOTIDE SEQUENCE [LARGE SCALE GENOMIC DNA]</scope>
    <source>
        <strain evidence="11 12">CCM 7957</strain>
    </source>
</reference>
<dbReference type="PANTHER" id="PTHR42982:SF8">
    <property type="entry name" value="SEC-INDEPENDENT PROTEIN TRANSLOCASE PROTEIN TATA"/>
    <property type="match status" value="1"/>
</dbReference>
<feature type="transmembrane region" description="Helical" evidence="9">
    <location>
        <begin position="6"/>
        <end position="22"/>
    </location>
</feature>
<dbReference type="HAMAP" id="MF_00236">
    <property type="entry name" value="TatA_E"/>
    <property type="match status" value="1"/>
</dbReference>
<organism evidence="11 12">
    <name type="scientific">Gordonia phosphorivorans</name>
    <dbReference type="NCBI Taxonomy" id="1056982"/>
    <lineage>
        <taxon>Bacteria</taxon>
        <taxon>Bacillati</taxon>
        <taxon>Actinomycetota</taxon>
        <taxon>Actinomycetes</taxon>
        <taxon>Mycobacteriales</taxon>
        <taxon>Gordoniaceae</taxon>
        <taxon>Gordonia</taxon>
    </lineage>
</organism>
<protein>
    <recommendedName>
        <fullName evidence="9">Sec-independent protein translocase protein TatA</fullName>
    </recommendedName>
</protein>
<comment type="caution">
    <text evidence="11">The sequence shown here is derived from an EMBL/GenBank/DDBJ whole genome shotgun (WGS) entry which is preliminary data.</text>
</comment>
<dbReference type="EMBL" id="JBHLWV010000020">
    <property type="protein sequence ID" value="MFC0315517.1"/>
    <property type="molecule type" value="Genomic_DNA"/>
</dbReference>
<keyword evidence="6 9" id="KW-1133">Transmembrane helix</keyword>
<evidence type="ECO:0000256" key="1">
    <source>
        <dbReference type="ARBA" id="ARBA00004162"/>
    </source>
</evidence>
<evidence type="ECO:0000256" key="4">
    <source>
        <dbReference type="ARBA" id="ARBA00022692"/>
    </source>
</evidence>
<dbReference type="NCBIfam" id="NF001854">
    <property type="entry name" value="PRK00575.1"/>
    <property type="match status" value="1"/>
</dbReference>
<evidence type="ECO:0000256" key="8">
    <source>
        <dbReference type="ARBA" id="ARBA00023136"/>
    </source>
</evidence>
<dbReference type="Pfam" id="PF02416">
    <property type="entry name" value="TatA_B_E"/>
    <property type="match status" value="1"/>
</dbReference>
<comment type="function">
    <text evidence="9">Part of the twin-arginine translocation (Tat) system that transports large folded proteins containing a characteristic twin-arginine motif in their signal peptide across membranes. TatA could form the protein-conducting channel of the Tat system.</text>
</comment>
<evidence type="ECO:0000256" key="2">
    <source>
        <dbReference type="ARBA" id="ARBA00022448"/>
    </source>
</evidence>
<accession>A0ABV6HAA3</accession>
<name>A0ABV6HAA3_9ACTN</name>
<evidence type="ECO:0000256" key="3">
    <source>
        <dbReference type="ARBA" id="ARBA00022475"/>
    </source>
</evidence>
<evidence type="ECO:0000256" key="7">
    <source>
        <dbReference type="ARBA" id="ARBA00023010"/>
    </source>
</evidence>
<comment type="subcellular location">
    <subcellularLocation>
        <location evidence="1 9">Cell membrane</location>
        <topology evidence="1 9">Single-pass membrane protein</topology>
    </subcellularLocation>
</comment>
<keyword evidence="8 9" id="KW-0472">Membrane</keyword>
<sequence length="84" mass="9032">MGGIGAWEIAIIVIVLVLLFGAKKLPDMARGLGRSMRVFKSEISEMQNDGKAADKPAEQAELPPAQRPSTTDDIIAETDHKKSA</sequence>
<dbReference type="Gene3D" id="1.20.5.3310">
    <property type="match status" value="1"/>
</dbReference>
<dbReference type="PANTHER" id="PTHR42982">
    <property type="entry name" value="SEC-INDEPENDENT PROTEIN TRANSLOCASE PROTEIN TATA"/>
    <property type="match status" value="1"/>
</dbReference>
<evidence type="ECO:0000256" key="5">
    <source>
        <dbReference type="ARBA" id="ARBA00022927"/>
    </source>
</evidence>
<comment type="subunit">
    <text evidence="9">The Tat system comprises two distinct complexes: a TatABC complex, containing multiple copies of TatA, TatB and TatC subunits, and a separate TatA complex, containing only TatA subunits. Substrates initially bind to the TatABC complex, which probably triggers association of the separate TatA complex to form the active translocon.</text>
</comment>
<keyword evidence="2 9" id="KW-0813">Transport</keyword>
<gene>
    <name evidence="9 11" type="primary">tatA</name>
    <name evidence="11" type="ORF">ACFFJD_11735</name>
</gene>
<dbReference type="RefSeq" id="WP_382364278.1">
    <property type="nucleotide sequence ID" value="NZ_JBHLWV010000020.1"/>
</dbReference>
<keyword evidence="7 9" id="KW-0811">Translocation</keyword>
<keyword evidence="5 9" id="KW-0653">Protein transport</keyword>
<dbReference type="Proteomes" id="UP001589783">
    <property type="component" value="Unassembled WGS sequence"/>
</dbReference>
<proteinExistence type="inferred from homology"/>
<keyword evidence="12" id="KW-1185">Reference proteome</keyword>
<keyword evidence="4 9" id="KW-0812">Transmembrane</keyword>
<evidence type="ECO:0000256" key="9">
    <source>
        <dbReference type="HAMAP-Rule" id="MF_00236"/>
    </source>
</evidence>
<dbReference type="InterPro" id="IPR003369">
    <property type="entry name" value="TatA/B/E"/>
</dbReference>
<keyword evidence="3 9" id="KW-1003">Cell membrane</keyword>